<dbReference type="KEGG" id="psn:Pedsa_2075"/>
<gene>
    <name evidence="2" type="ordered locus">Pedsa_2075</name>
</gene>
<reference evidence="3" key="2">
    <citation type="submission" date="2011-02" db="EMBL/GenBank/DDBJ databases">
        <title>The complete genome of Pedobacter saltans DSM 12145.</title>
        <authorList>
            <consortium name="US DOE Joint Genome Institute (JGI-PGF)"/>
            <person name="Lucas S."/>
            <person name="Copeland A."/>
            <person name="Lapidus A."/>
            <person name="Bruce D."/>
            <person name="Goodwin L."/>
            <person name="Pitluck S."/>
            <person name="Kyrpides N."/>
            <person name="Mavromatis K."/>
            <person name="Pagani I."/>
            <person name="Ivanova N."/>
            <person name="Ovchinnikova G."/>
            <person name="Lu M."/>
            <person name="Detter J.C."/>
            <person name="Han C."/>
            <person name="Land M."/>
            <person name="Hauser L."/>
            <person name="Markowitz V."/>
            <person name="Cheng J.-F."/>
            <person name="Hugenholtz P."/>
            <person name="Woyke T."/>
            <person name="Wu D."/>
            <person name="Tindall B."/>
            <person name="Pomrenke H.G."/>
            <person name="Brambilla E."/>
            <person name="Klenk H.-P."/>
            <person name="Eisen J.A."/>
        </authorList>
    </citation>
    <scope>NUCLEOTIDE SEQUENCE [LARGE SCALE GENOMIC DNA]</scope>
    <source>
        <strain evidence="3">ATCC 51119 / DSM 12145 / JCM 21818 / LMG 10337 / NBRC 100064 / NCIMB 13643</strain>
    </source>
</reference>
<reference evidence="2 3" key="1">
    <citation type="journal article" date="2011" name="Stand. Genomic Sci.">
        <title>Complete genome sequence of the gliding, heparinolytic Pedobacter saltans type strain (113).</title>
        <authorList>
            <person name="Liolios K."/>
            <person name="Sikorski J."/>
            <person name="Lu M."/>
            <person name="Nolan M."/>
            <person name="Lapidus A."/>
            <person name="Lucas S."/>
            <person name="Hammon N."/>
            <person name="Deshpande S."/>
            <person name="Cheng J.F."/>
            <person name="Tapia R."/>
            <person name="Han C."/>
            <person name="Goodwin L."/>
            <person name="Pitluck S."/>
            <person name="Huntemann M."/>
            <person name="Ivanova N."/>
            <person name="Pagani I."/>
            <person name="Mavromatis K."/>
            <person name="Ovchinikova G."/>
            <person name="Pati A."/>
            <person name="Chen A."/>
            <person name="Palaniappan K."/>
            <person name="Land M."/>
            <person name="Hauser L."/>
            <person name="Brambilla E.M."/>
            <person name="Kotsyurbenko O."/>
            <person name="Rohde M."/>
            <person name="Tindall B.J."/>
            <person name="Abt B."/>
            <person name="Goker M."/>
            <person name="Detter J.C."/>
            <person name="Woyke T."/>
            <person name="Bristow J."/>
            <person name="Eisen J.A."/>
            <person name="Markowitz V."/>
            <person name="Hugenholtz P."/>
            <person name="Klenk H.P."/>
            <person name="Kyrpides N.C."/>
        </authorList>
    </citation>
    <scope>NUCLEOTIDE SEQUENCE [LARGE SCALE GENOMIC DNA]</scope>
    <source>
        <strain evidence="3">ATCC 51119 / DSM 12145 / JCM 21818 / LMG 10337 / NBRC 100064 / NCIMB 13643</strain>
    </source>
</reference>
<dbReference type="Proteomes" id="UP000000310">
    <property type="component" value="Chromosome"/>
</dbReference>
<dbReference type="Gene3D" id="3.40.50.150">
    <property type="entry name" value="Vaccinia Virus protein VP39"/>
    <property type="match status" value="1"/>
</dbReference>
<dbReference type="AlphaFoldDB" id="F0SAK7"/>
<dbReference type="InterPro" id="IPR029063">
    <property type="entry name" value="SAM-dependent_MTases_sf"/>
</dbReference>
<dbReference type="eggNOG" id="COG0500">
    <property type="taxonomic scope" value="Bacteria"/>
</dbReference>
<protein>
    <submittedName>
        <fullName evidence="2">Methyltransferase type 11</fullName>
    </submittedName>
</protein>
<dbReference type="GO" id="GO:0032259">
    <property type="term" value="P:methylation"/>
    <property type="evidence" value="ECO:0007669"/>
    <property type="project" value="UniProtKB-KW"/>
</dbReference>
<accession>F0SAK7</accession>
<dbReference type="Pfam" id="PF13847">
    <property type="entry name" value="Methyltransf_31"/>
    <property type="match status" value="1"/>
</dbReference>
<feature type="domain" description="Methyltransferase" evidence="1">
    <location>
        <begin position="42"/>
        <end position="169"/>
    </location>
</feature>
<keyword evidence="3" id="KW-1185">Reference proteome</keyword>
<dbReference type="GO" id="GO:0008168">
    <property type="term" value="F:methyltransferase activity"/>
    <property type="evidence" value="ECO:0007669"/>
    <property type="project" value="UniProtKB-KW"/>
</dbReference>
<dbReference type="CDD" id="cd02440">
    <property type="entry name" value="AdoMet_MTases"/>
    <property type="match status" value="1"/>
</dbReference>
<name>F0SAK7_PSESL</name>
<dbReference type="InterPro" id="IPR025714">
    <property type="entry name" value="Methyltranfer_dom"/>
</dbReference>
<dbReference type="STRING" id="762903.Pedsa_2075"/>
<dbReference type="SUPFAM" id="SSF53335">
    <property type="entry name" value="S-adenosyl-L-methionine-dependent methyltransferases"/>
    <property type="match status" value="1"/>
</dbReference>
<organism evidence="2 3">
    <name type="scientific">Pseudopedobacter saltans (strain ATCC 51119 / DSM 12145 / JCM 21818 / CCUG 39354 / LMG 10337 / NBRC 100064 / NCIMB 13643)</name>
    <name type="common">Pedobacter saltans</name>
    <dbReference type="NCBI Taxonomy" id="762903"/>
    <lineage>
        <taxon>Bacteria</taxon>
        <taxon>Pseudomonadati</taxon>
        <taxon>Bacteroidota</taxon>
        <taxon>Sphingobacteriia</taxon>
        <taxon>Sphingobacteriales</taxon>
        <taxon>Sphingobacteriaceae</taxon>
        <taxon>Pseudopedobacter</taxon>
    </lineage>
</organism>
<keyword evidence="2" id="KW-0489">Methyltransferase</keyword>
<evidence type="ECO:0000313" key="3">
    <source>
        <dbReference type="Proteomes" id="UP000000310"/>
    </source>
</evidence>
<keyword evidence="2" id="KW-0808">Transferase</keyword>
<dbReference type="OrthoDB" id="9811589at2"/>
<proteinExistence type="predicted"/>
<evidence type="ECO:0000259" key="1">
    <source>
        <dbReference type="Pfam" id="PF13847"/>
    </source>
</evidence>
<dbReference type="EMBL" id="CP002545">
    <property type="protein sequence ID" value="ADY52627.1"/>
    <property type="molecule type" value="Genomic_DNA"/>
</dbReference>
<sequence length="243" mass="28816">MPKEWFQNWFNSPFYHILYKQRDTEEAELFIDNLCTYLKPGEHTKMLDIACGKGRHSIYLNKKGYDVTGIDLSYNSIKYAKQFENDQLHFFVHDMRKLLYINYFDFSFNLFTSFGYFKTEKEHVSALKAFAKGLKKEGKLVLDYMNSQKIINNLVEKETKNIDGIDFHITRSVQNGKIVKTIDFYKDGKNYSYKEEVNDFKLDDFEKLFSLSGLKIEKLFGDYHLNEFDINSSDRLIFVCTKI</sequence>
<dbReference type="RefSeq" id="WP_013633114.1">
    <property type="nucleotide sequence ID" value="NC_015177.1"/>
</dbReference>
<dbReference type="Gene3D" id="2.20.25.110">
    <property type="entry name" value="S-adenosyl-L-methionine-dependent methyltransferases"/>
    <property type="match status" value="1"/>
</dbReference>
<dbReference type="PANTHER" id="PTHR43861">
    <property type="entry name" value="TRANS-ACONITATE 2-METHYLTRANSFERASE-RELATED"/>
    <property type="match status" value="1"/>
</dbReference>
<evidence type="ECO:0000313" key="2">
    <source>
        <dbReference type="EMBL" id="ADY52627.1"/>
    </source>
</evidence>
<dbReference type="HOGENOM" id="CLU_069129_1_0_10"/>